<evidence type="ECO:0000256" key="13">
    <source>
        <dbReference type="PIRSR" id="PIRSR001529-1"/>
    </source>
</evidence>
<dbReference type="InterPro" id="IPR015866">
    <property type="entry name" value="Ser-tRNA-synth_1_N"/>
</dbReference>
<dbReference type="InterPro" id="IPR033729">
    <property type="entry name" value="SerRS_core"/>
</dbReference>
<dbReference type="PIRSF" id="PIRSF001529">
    <property type="entry name" value="Ser-tRNA-synth_IIa"/>
    <property type="match status" value="1"/>
</dbReference>
<gene>
    <name evidence="12 16" type="primary">serS</name>
    <name evidence="16" type="ORF">UDIV_0510</name>
</gene>
<evidence type="ECO:0000256" key="10">
    <source>
        <dbReference type="ARBA" id="ARBA00047929"/>
    </source>
</evidence>
<dbReference type="GO" id="GO:0006434">
    <property type="term" value="P:seryl-tRNA aminoacylation"/>
    <property type="evidence" value="ECO:0007669"/>
    <property type="project" value="UniProtKB-UniRule"/>
</dbReference>
<organism evidence="16 17">
    <name type="scientific">Ureaplasma diversum NCTC 246</name>
    <dbReference type="NCBI Taxonomy" id="1188241"/>
    <lineage>
        <taxon>Bacteria</taxon>
        <taxon>Bacillati</taxon>
        <taxon>Mycoplasmatota</taxon>
        <taxon>Mycoplasmoidales</taxon>
        <taxon>Mycoplasmoidaceae</taxon>
        <taxon>Ureaplasma</taxon>
    </lineage>
</organism>
<keyword evidence="6 12" id="KW-0547">Nucleotide-binding</keyword>
<evidence type="ECO:0000256" key="1">
    <source>
        <dbReference type="ARBA" id="ARBA00004496"/>
    </source>
</evidence>
<comment type="caution">
    <text evidence="12">Lacks conserved residue(s) required for the propagation of feature annotation.</text>
</comment>
<reference evidence="16 17" key="1">
    <citation type="submission" date="2014-02" db="EMBL/GenBank/DDBJ databases">
        <title>Genome sequence of Ureaplasma diversum strain 246.</title>
        <authorList>
            <person name="Sirand-Pugnet P."/>
            <person name="Breton M."/>
            <person name="Dordet-Frisoni E."/>
            <person name="Baranowski E."/>
            <person name="Barre A."/>
            <person name="Couture C."/>
            <person name="Dupuy V."/>
            <person name="Gaurivaud P."/>
            <person name="Jacob D."/>
            <person name="Lemaitre C."/>
            <person name="Manso-Silvan L."/>
            <person name="Nikolski M."/>
            <person name="Nouvel L.-X."/>
            <person name="Poumarat F."/>
            <person name="Tardy F."/>
            <person name="Thebault P."/>
            <person name="Theil S."/>
            <person name="Citti C."/>
            <person name="Thiaucourt F."/>
            <person name="Blanchard A."/>
        </authorList>
    </citation>
    <scope>NUCLEOTIDE SEQUENCE [LARGE SCALE GENOMIC DNA]</scope>
    <source>
        <strain evidence="16 17">NCTC 246</strain>
    </source>
</reference>
<dbReference type="UniPathway" id="UPA00906">
    <property type="reaction ID" value="UER00895"/>
</dbReference>
<feature type="binding site" evidence="12 13">
    <location>
        <position position="285"/>
    </location>
    <ligand>
        <name>L-serine</name>
        <dbReference type="ChEBI" id="CHEBI:33384"/>
    </ligand>
</feature>
<dbReference type="OrthoDB" id="9804647at2"/>
<evidence type="ECO:0000256" key="12">
    <source>
        <dbReference type="HAMAP-Rule" id="MF_00176"/>
    </source>
</evidence>
<dbReference type="InterPro" id="IPR010978">
    <property type="entry name" value="tRNA-bd_arm"/>
</dbReference>
<dbReference type="PANTHER" id="PTHR43697">
    <property type="entry name" value="SERYL-TRNA SYNTHETASE"/>
    <property type="match status" value="1"/>
</dbReference>
<dbReference type="InterPro" id="IPR045864">
    <property type="entry name" value="aa-tRNA-synth_II/BPL/LPL"/>
</dbReference>
<evidence type="ECO:0000256" key="9">
    <source>
        <dbReference type="ARBA" id="ARBA00023146"/>
    </source>
</evidence>
<dbReference type="GO" id="GO:0005737">
    <property type="term" value="C:cytoplasm"/>
    <property type="evidence" value="ECO:0007669"/>
    <property type="project" value="UniProtKB-SubCell"/>
</dbReference>
<comment type="caution">
    <text evidence="16">The sequence shown here is derived from an EMBL/GenBank/DDBJ whole genome shotgun (WGS) entry which is preliminary data.</text>
</comment>
<evidence type="ECO:0000256" key="2">
    <source>
        <dbReference type="ARBA" id="ARBA00005045"/>
    </source>
</evidence>
<feature type="binding site" evidence="12 14">
    <location>
        <begin position="262"/>
        <end position="264"/>
    </location>
    <ligand>
        <name>ATP</name>
        <dbReference type="ChEBI" id="CHEBI:30616"/>
    </ligand>
</feature>
<dbReference type="GO" id="GO:0016260">
    <property type="term" value="P:selenocysteine biosynthetic process"/>
    <property type="evidence" value="ECO:0007669"/>
    <property type="project" value="UniProtKB-UniRule"/>
</dbReference>
<comment type="pathway">
    <text evidence="2 12">Aminoacyl-tRNA biosynthesis; selenocysteinyl-tRNA(Sec) biosynthesis; L-seryl-tRNA(Sec) from L-serine and tRNA(Sec): step 1/1.</text>
</comment>
<dbReference type="GO" id="GO:0005524">
    <property type="term" value="F:ATP binding"/>
    <property type="evidence" value="ECO:0007669"/>
    <property type="project" value="UniProtKB-UniRule"/>
</dbReference>
<comment type="catalytic activity">
    <reaction evidence="10 12">
        <text>tRNA(Sec) + L-serine + ATP = L-seryl-tRNA(Sec) + AMP + diphosphate + H(+)</text>
        <dbReference type="Rhea" id="RHEA:42580"/>
        <dbReference type="Rhea" id="RHEA-COMP:9742"/>
        <dbReference type="Rhea" id="RHEA-COMP:10128"/>
        <dbReference type="ChEBI" id="CHEBI:15378"/>
        <dbReference type="ChEBI" id="CHEBI:30616"/>
        <dbReference type="ChEBI" id="CHEBI:33019"/>
        <dbReference type="ChEBI" id="CHEBI:33384"/>
        <dbReference type="ChEBI" id="CHEBI:78442"/>
        <dbReference type="ChEBI" id="CHEBI:78533"/>
        <dbReference type="ChEBI" id="CHEBI:456215"/>
        <dbReference type="EC" id="6.1.1.11"/>
    </reaction>
</comment>
<keyword evidence="8 12" id="KW-0648">Protein biosynthesis</keyword>
<evidence type="ECO:0000256" key="14">
    <source>
        <dbReference type="PIRSR" id="PIRSR001529-2"/>
    </source>
</evidence>
<evidence type="ECO:0000256" key="6">
    <source>
        <dbReference type="ARBA" id="ARBA00022741"/>
    </source>
</evidence>
<dbReference type="GO" id="GO:0004828">
    <property type="term" value="F:serine-tRNA ligase activity"/>
    <property type="evidence" value="ECO:0007669"/>
    <property type="project" value="UniProtKB-UniRule"/>
</dbReference>
<dbReference type="Proteomes" id="UP000028537">
    <property type="component" value="Unassembled WGS sequence"/>
</dbReference>
<dbReference type="InterPro" id="IPR002317">
    <property type="entry name" value="Ser-tRNA-ligase_type_1"/>
</dbReference>
<dbReference type="CDD" id="cd00770">
    <property type="entry name" value="SerRS_core"/>
    <property type="match status" value="1"/>
</dbReference>
<evidence type="ECO:0000256" key="7">
    <source>
        <dbReference type="ARBA" id="ARBA00022840"/>
    </source>
</evidence>
<dbReference type="EC" id="6.1.1.11" evidence="12"/>
<dbReference type="Pfam" id="PF00587">
    <property type="entry name" value="tRNA-synt_2b"/>
    <property type="match status" value="1"/>
</dbReference>
<dbReference type="EMBL" id="JFDP01000002">
    <property type="protein sequence ID" value="KEZ24165.1"/>
    <property type="molecule type" value="Genomic_DNA"/>
</dbReference>
<feature type="binding site" evidence="12">
    <location>
        <position position="385"/>
    </location>
    <ligand>
        <name>L-serine</name>
        <dbReference type="ChEBI" id="CHEBI:33384"/>
    </ligand>
</feature>
<dbReference type="InterPro" id="IPR002314">
    <property type="entry name" value="aa-tRNA-synt_IIb"/>
</dbReference>
<evidence type="ECO:0000256" key="4">
    <source>
        <dbReference type="ARBA" id="ARBA00022490"/>
    </source>
</evidence>
<feature type="binding site" evidence="13">
    <location>
        <position position="262"/>
    </location>
    <ligand>
        <name>L-serine</name>
        <dbReference type="ChEBI" id="CHEBI:33384"/>
    </ligand>
</feature>
<evidence type="ECO:0000313" key="16">
    <source>
        <dbReference type="EMBL" id="KEZ24165.1"/>
    </source>
</evidence>
<evidence type="ECO:0000256" key="3">
    <source>
        <dbReference type="ARBA" id="ARBA00010728"/>
    </source>
</evidence>
<proteinExistence type="inferred from homology"/>
<comment type="domain">
    <text evidence="12">Consists of two distinct domains, a catalytic core and a N-terminal extension that is involved in tRNA binding.</text>
</comment>
<feature type="domain" description="Aminoacyl-transfer RNA synthetases class-II family profile" evidence="15">
    <location>
        <begin position="173"/>
        <end position="410"/>
    </location>
</feature>
<dbReference type="Gene3D" id="1.10.287.40">
    <property type="entry name" value="Serine-tRNA synthetase, tRNA binding domain"/>
    <property type="match status" value="1"/>
</dbReference>
<comment type="similarity">
    <text evidence="3 12">Belongs to the class-II aminoacyl-tRNA synthetase family. Type-1 seryl-tRNA synthetase subfamily.</text>
</comment>
<dbReference type="Pfam" id="PF02403">
    <property type="entry name" value="Seryl_tRNA_N"/>
    <property type="match status" value="1"/>
</dbReference>
<feature type="binding site" evidence="13">
    <location>
        <position position="231"/>
    </location>
    <ligand>
        <name>L-serine</name>
        <dbReference type="ChEBI" id="CHEBI:33384"/>
    </ligand>
</feature>
<dbReference type="PANTHER" id="PTHR43697:SF1">
    <property type="entry name" value="SERINE--TRNA LIGASE"/>
    <property type="match status" value="1"/>
</dbReference>
<evidence type="ECO:0000313" key="17">
    <source>
        <dbReference type="Proteomes" id="UP000028537"/>
    </source>
</evidence>
<evidence type="ECO:0000256" key="5">
    <source>
        <dbReference type="ARBA" id="ARBA00022598"/>
    </source>
</evidence>
<evidence type="ECO:0000259" key="15">
    <source>
        <dbReference type="PROSITE" id="PS50862"/>
    </source>
</evidence>
<dbReference type="NCBIfam" id="TIGR00414">
    <property type="entry name" value="serS"/>
    <property type="match status" value="1"/>
</dbReference>
<comment type="subunit">
    <text evidence="12">Homodimer. The tRNA molecule binds across the dimer.</text>
</comment>
<dbReference type="HAMAP" id="MF_00176">
    <property type="entry name" value="Ser_tRNA_synth_type1"/>
    <property type="match status" value="1"/>
</dbReference>
<dbReference type="RefSeq" id="WP_038101568.1">
    <property type="nucleotide sequence ID" value="NZ_JFDP01000002.1"/>
</dbReference>
<feature type="binding site" evidence="13">
    <location>
        <position position="383"/>
    </location>
    <ligand>
        <name>L-serine</name>
        <dbReference type="ChEBI" id="CHEBI:33384"/>
    </ligand>
</feature>
<dbReference type="InterPro" id="IPR042103">
    <property type="entry name" value="SerRS_1_N_sf"/>
</dbReference>
<evidence type="ECO:0000256" key="11">
    <source>
        <dbReference type="ARBA" id="ARBA00048823"/>
    </source>
</evidence>
<evidence type="ECO:0000256" key="8">
    <source>
        <dbReference type="ARBA" id="ARBA00022917"/>
    </source>
</evidence>
<dbReference type="AlphaFoldDB" id="A0A084F1S3"/>
<comment type="catalytic activity">
    <reaction evidence="11 12">
        <text>tRNA(Ser) + L-serine + ATP = L-seryl-tRNA(Ser) + AMP + diphosphate + H(+)</text>
        <dbReference type="Rhea" id="RHEA:12292"/>
        <dbReference type="Rhea" id="RHEA-COMP:9669"/>
        <dbReference type="Rhea" id="RHEA-COMP:9703"/>
        <dbReference type="ChEBI" id="CHEBI:15378"/>
        <dbReference type="ChEBI" id="CHEBI:30616"/>
        <dbReference type="ChEBI" id="CHEBI:33019"/>
        <dbReference type="ChEBI" id="CHEBI:33384"/>
        <dbReference type="ChEBI" id="CHEBI:78442"/>
        <dbReference type="ChEBI" id="CHEBI:78533"/>
        <dbReference type="ChEBI" id="CHEBI:456215"/>
        <dbReference type="EC" id="6.1.1.11"/>
    </reaction>
</comment>
<keyword evidence="4 12" id="KW-0963">Cytoplasm</keyword>
<feature type="binding site" evidence="12 14">
    <location>
        <begin position="349"/>
        <end position="352"/>
    </location>
    <ligand>
        <name>ATP</name>
        <dbReference type="ChEBI" id="CHEBI:30616"/>
    </ligand>
</feature>
<dbReference type="eggNOG" id="COG0172">
    <property type="taxonomic scope" value="Bacteria"/>
</dbReference>
<dbReference type="PRINTS" id="PR00981">
    <property type="entry name" value="TRNASYNTHSER"/>
</dbReference>
<protein>
    <recommendedName>
        <fullName evidence="12">Serine--tRNA ligase</fullName>
        <ecNumber evidence="12">6.1.1.11</ecNumber>
    </recommendedName>
    <alternativeName>
        <fullName evidence="12">Seryl-tRNA synthetase</fullName>
        <shortName evidence="12">SerRS</shortName>
    </alternativeName>
    <alternativeName>
        <fullName evidence="12">Seryl-tRNA(Ser/Sec) synthetase</fullName>
    </alternativeName>
</protein>
<feature type="binding site" evidence="12">
    <location>
        <begin position="231"/>
        <end position="233"/>
    </location>
    <ligand>
        <name>L-serine</name>
        <dbReference type="ChEBI" id="CHEBI:33384"/>
    </ligand>
</feature>
<keyword evidence="9 12" id="KW-0030">Aminoacyl-tRNA synthetase</keyword>
<accession>A0A084F1S3</accession>
<comment type="subcellular location">
    <subcellularLocation>
        <location evidence="1 12">Cytoplasm</location>
    </subcellularLocation>
</comment>
<keyword evidence="17" id="KW-1185">Reference proteome</keyword>
<keyword evidence="7 12" id="KW-0067">ATP-binding</keyword>
<comment type="function">
    <text evidence="12">Catalyzes the attachment of serine to tRNA(Ser). Is also able to aminoacylate tRNA(Sec) with serine, to form the misacylated tRNA L-seryl-tRNA(Sec), which will be further converted into selenocysteinyl-tRNA(Sec).</text>
</comment>
<dbReference type="SUPFAM" id="SSF55681">
    <property type="entry name" value="Class II aaRS and biotin synthetases"/>
    <property type="match status" value="1"/>
</dbReference>
<dbReference type="Gene3D" id="3.30.930.10">
    <property type="entry name" value="Bira Bifunctional Protein, Domain 2"/>
    <property type="match status" value="1"/>
</dbReference>
<dbReference type="SUPFAM" id="SSF46589">
    <property type="entry name" value="tRNA-binding arm"/>
    <property type="match status" value="1"/>
</dbReference>
<name>A0A084F1S3_9BACT</name>
<sequence length="417" mass="47479">MFDINLIRKDLDNTKQRVKARNFDPSVIDKIYHLDILVRQLMVQEQSLTNNKNKLSKTIPELAKTNKEEQLKVLAELNTIKQEIETISEQLTVNKKELDSLLLTIPNVADESVPVGKSEDDNVEIKRVFEPTKFDFEPLAHWDLAAKNELVDFEKAAKLTGSRFSVYTKDGAKLYRALQRFCLAMNTNAGYEEIIAPVIVNQDSLIGSGNLPKFAEDLFKLENSNYYLSPTAEVQLVNLHRNEILKASDLPKKFTALSACFRSEAGSAGRDMRGVIRQHQFHKVELVQLTKPEDSFNALELMVSQAESILEALKLPYRRLLLCTADMGFSSAKTYDLEVWLPSYNAYKEISSCSNCTNFQARRAKIRYKEHINSSTEYVHTLNGSSLAIDRLWAAVVENYQQKDGSIMIPEILKNYL</sequence>
<keyword evidence="5 12" id="KW-0436">Ligase</keyword>
<dbReference type="InterPro" id="IPR006195">
    <property type="entry name" value="aa-tRNA-synth_II"/>
</dbReference>
<dbReference type="PROSITE" id="PS50862">
    <property type="entry name" value="AA_TRNA_LIGASE_II"/>
    <property type="match status" value="1"/>
</dbReference>